<proteinExistence type="predicted"/>
<dbReference type="InterPro" id="IPR017939">
    <property type="entry name" value="G-Glutamylcylcotransferase"/>
</dbReference>
<dbReference type="EMBL" id="ML996257">
    <property type="protein sequence ID" value="KAF2729069.1"/>
    <property type="molecule type" value="Genomic_DNA"/>
</dbReference>
<name>A0A9P4QM62_9PLEO</name>
<dbReference type="Proteomes" id="UP000799444">
    <property type="component" value="Unassembled WGS sequence"/>
</dbReference>
<evidence type="ECO:0000313" key="6">
    <source>
        <dbReference type="Proteomes" id="UP000799444"/>
    </source>
</evidence>
<accession>A0A9P4QM62</accession>
<feature type="active site" description="Proton acceptor" evidence="3">
    <location>
        <position position="95"/>
    </location>
</feature>
<gene>
    <name evidence="5" type="ORF">EJ04DRAFT_516215</name>
</gene>
<dbReference type="GO" id="GO:0003839">
    <property type="term" value="F:gamma-glutamylcyclotransferase activity"/>
    <property type="evidence" value="ECO:0007669"/>
    <property type="project" value="UniProtKB-EC"/>
</dbReference>
<feature type="non-terminal residue" evidence="5">
    <location>
        <position position="1"/>
    </location>
</feature>
<feature type="binding site" evidence="4">
    <location>
        <position position="150"/>
    </location>
    <ligand>
        <name>substrate</name>
    </ligand>
</feature>
<evidence type="ECO:0000256" key="3">
    <source>
        <dbReference type="PIRSR" id="PIRSR617939-1"/>
    </source>
</evidence>
<dbReference type="PANTHER" id="PTHR12935">
    <property type="entry name" value="GAMMA-GLUTAMYLCYCLOTRANSFERASE"/>
    <property type="match status" value="1"/>
</dbReference>
<evidence type="ECO:0000256" key="1">
    <source>
        <dbReference type="ARBA" id="ARBA00012346"/>
    </source>
</evidence>
<comment type="caution">
    <text evidence="5">The sequence shown here is derived from an EMBL/GenBank/DDBJ whole genome shotgun (WGS) entry which is preliminary data.</text>
</comment>
<evidence type="ECO:0000313" key="5">
    <source>
        <dbReference type="EMBL" id="KAF2729069.1"/>
    </source>
</evidence>
<keyword evidence="6" id="KW-1185">Reference proteome</keyword>
<organism evidence="5 6">
    <name type="scientific">Polyplosphaeria fusca</name>
    <dbReference type="NCBI Taxonomy" id="682080"/>
    <lineage>
        <taxon>Eukaryota</taxon>
        <taxon>Fungi</taxon>
        <taxon>Dikarya</taxon>
        <taxon>Ascomycota</taxon>
        <taxon>Pezizomycotina</taxon>
        <taxon>Dothideomycetes</taxon>
        <taxon>Pleosporomycetidae</taxon>
        <taxon>Pleosporales</taxon>
        <taxon>Tetraplosphaeriaceae</taxon>
        <taxon>Polyplosphaeria</taxon>
    </lineage>
</organism>
<feature type="binding site" evidence="4">
    <location>
        <begin position="11"/>
        <end position="16"/>
    </location>
    <ligand>
        <name>substrate</name>
    </ligand>
</feature>
<evidence type="ECO:0000256" key="4">
    <source>
        <dbReference type="PIRSR" id="PIRSR617939-2"/>
    </source>
</evidence>
<dbReference type="OrthoDB" id="2017317at2759"/>
<dbReference type="EC" id="4.3.2.9" evidence="1"/>
<dbReference type="Gene3D" id="3.10.490.10">
    <property type="entry name" value="Gamma-glutamyl cyclotransferase-like"/>
    <property type="match status" value="1"/>
</dbReference>
<dbReference type="PANTHER" id="PTHR12935:SF0">
    <property type="entry name" value="GAMMA-GLUTAMYLCYCLOTRANSFERASE"/>
    <property type="match status" value="1"/>
</dbReference>
<sequence>MEAGRPTTLWYFAYGSNMSSAKFTGSRGIVPLKSKLVRIPGWVLTMEIPGVPYAEPSFSAIRRREDSEAEQGQPDVAGVAYLITLAQYQKVVASEGGGIAYNDVLLDGVSVEDEERTQCLGGSRGLGGLQLRTLAAAMTRWPQPTPSGRYMTLLRDGAHEIGLPSAYQTYLADIPVLDPFPSARTRLGAKVFLAIWGPIFSALEKLTKFNLRRDGTSPLWVIFVVRNTILVMWAVHDYIFAPLFGRGDGLKATGGGDEQRDNDQLEKS</sequence>
<evidence type="ECO:0000256" key="2">
    <source>
        <dbReference type="ARBA" id="ARBA00023239"/>
    </source>
</evidence>
<protein>
    <recommendedName>
        <fullName evidence="1">gamma-glutamylcyclotransferase</fullName>
        <ecNumber evidence="1">4.3.2.9</ecNumber>
    </recommendedName>
</protein>
<keyword evidence="2" id="KW-0456">Lyase</keyword>
<reference evidence="5" key="1">
    <citation type="journal article" date="2020" name="Stud. Mycol.">
        <title>101 Dothideomycetes genomes: a test case for predicting lifestyles and emergence of pathogens.</title>
        <authorList>
            <person name="Haridas S."/>
            <person name="Albert R."/>
            <person name="Binder M."/>
            <person name="Bloem J."/>
            <person name="Labutti K."/>
            <person name="Salamov A."/>
            <person name="Andreopoulos B."/>
            <person name="Baker S."/>
            <person name="Barry K."/>
            <person name="Bills G."/>
            <person name="Bluhm B."/>
            <person name="Cannon C."/>
            <person name="Castanera R."/>
            <person name="Culley D."/>
            <person name="Daum C."/>
            <person name="Ezra D."/>
            <person name="Gonzalez J."/>
            <person name="Henrissat B."/>
            <person name="Kuo A."/>
            <person name="Liang C."/>
            <person name="Lipzen A."/>
            <person name="Lutzoni F."/>
            <person name="Magnuson J."/>
            <person name="Mondo S."/>
            <person name="Nolan M."/>
            <person name="Ohm R."/>
            <person name="Pangilinan J."/>
            <person name="Park H.-J."/>
            <person name="Ramirez L."/>
            <person name="Alfaro M."/>
            <person name="Sun H."/>
            <person name="Tritt A."/>
            <person name="Yoshinaga Y."/>
            <person name="Zwiers L.-H."/>
            <person name="Turgeon B."/>
            <person name="Goodwin S."/>
            <person name="Spatafora J."/>
            <person name="Crous P."/>
            <person name="Grigoriev I."/>
        </authorList>
    </citation>
    <scope>NUCLEOTIDE SEQUENCE</scope>
    <source>
        <strain evidence="5">CBS 125425</strain>
    </source>
</reference>
<dbReference type="AlphaFoldDB" id="A0A9P4QM62"/>